<evidence type="ECO:0000256" key="2">
    <source>
        <dbReference type="ARBA" id="ARBA00022692"/>
    </source>
</evidence>
<keyword evidence="2 5" id="KW-0812">Transmembrane</keyword>
<evidence type="ECO:0000313" key="9">
    <source>
        <dbReference type="Proteomes" id="UP001595647"/>
    </source>
</evidence>
<dbReference type="PANTHER" id="PTHR32322:SF9">
    <property type="entry name" value="AMINO-ACID METABOLITE EFFLUX PUMP-RELATED"/>
    <property type="match status" value="1"/>
</dbReference>
<evidence type="ECO:0000256" key="5">
    <source>
        <dbReference type="SAM" id="Phobius"/>
    </source>
</evidence>
<feature type="transmembrane region" description="Helical" evidence="5">
    <location>
        <begin position="258"/>
        <end position="277"/>
    </location>
</feature>
<feature type="transmembrane region" description="Helical" evidence="5">
    <location>
        <begin position="66"/>
        <end position="88"/>
    </location>
</feature>
<evidence type="ECO:0000256" key="4">
    <source>
        <dbReference type="ARBA" id="ARBA00023136"/>
    </source>
</evidence>
<protein>
    <submittedName>
        <fullName evidence="8">DMT family transporter</fullName>
    </submittedName>
</protein>
<dbReference type="Pfam" id="PF00892">
    <property type="entry name" value="EamA"/>
    <property type="match status" value="1"/>
</dbReference>
<feature type="signal peptide" evidence="6">
    <location>
        <begin position="1"/>
        <end position="16"/>
    </location>
</feature>
<reference evidence="9" key="1">
    <citation type="journal article" date="2019" name="Int. J. Syst. Evol. Microbiol.">
        <title>The Global Catalogue of Microorganisms (GCM) 10K type strain sequencing project: providing services to taxonomists for standard genome sequencing and annotation.</title>
        <authorList>
            <consortium name="The Broad Institute Genomics Platform"/>
            <consortium name="The Broad Institute Genome Sequencing Center for Infectious Disease"/>
            <person name="Wu L."/>
            <person name="Ma J."/>
        </authorList>
    </citation>
    <scope>NUCLEOTIDE SEQUENCE [LARGE SCALE GENOMIC DNA]</scope>
    <source>
        <strain evidence="9">KCTC 52231</strain>
    </source>
</reference>
<keyword evidence="6" id="KW-0732">Signal</keyword>
<feature type="transmembrane region" description="Helical" evidence="5">
    <location>
        <begin position="200"/>
        <end position="221"/>
    </location>
</feature>
<keyword evidence="4 5" id="KW-0472">Membrane</keyword>
<sequence>MKSTAALTLAAMIAFAANSLLARLALGAGSIDAASYTALRIISGAAFLFFFISRRSGPVRMSEIPGNWIAATALFAYAIAFSLSYLMLGAATGALILFSSVQATMVGYSLARGDSLSLRELAGFTIAFLAFVYLILPGVGRPDLTGSVLMVISGISWGVYTLKGRGSTSPLRDTAGNFLRASAFCLPLALYPIWGGTASASGVLLALASGVVASGLGYSIWYRALTGLTTFQAALVQLSVPVIAAFGAIVFLNEALTARFAIVSPFILGGIAFAIVAKQKRHV</sequence>
<dbReference type="InterPro" id="IPR037185">
    <property type="entry name" value="EmrE-like"/>
</dbReference>
<feature type="chain" id="PRO_5047106190" evidence="6">
    <location>
        <begin position="17"/>
        <end position="283"/>
    </location>
</feature>
<feature type="transmembrane region" description="Helical" evidence="5">
    <location>
        <begin position="118"/>
        <end position="138"/>
    </location>
</feature>
<evidence type="ECO:0000256" key="6">
    <source>
        <dbReference type="SAM" id="SignalP"/>
    </source>
</evidence>
<dbReference type="PANTHER" id="PTHR32322">
    <property type="entry name" value="INNER MEMBRANE TRANSPORTER"/>
    <property type="match status" value="1"/>
</dbReference>
<name>A0ABV7I4R0_9HYPH</name>
<organism evidence="8 9">
    <name type="scientific">Ciceribacter thiooxidans</name>
    <dbReference type="NCBI Taxonomy" id="1969821"/>
    <lineage>
        <taxon>Bacteria</taxon>
        <taxon>Pseudomonadati</taxon>
        <taxon>Pseudomonadota</taxon>
        <taxon>Alphaproteobacteria</taxon>
        <taxon>Hyphomicrobiales</taxon>
        <taxon>Rhizobiaceae</taxon>
        <taxon>Ciceribacter</taxon>
    </lineage>
</organism>
<dbReference type="RefSeq" id="WP_182306789.1">
    <property type="nucleotide sequence ID" value="NZ_CP059896.1"/>
</dbReference>
<comment type="caution">
    <text evidence="8">The sequence shown here is derived from an EMBL/GenBank/DDBJ whole genome shotgun (WGS) entry which is preliminary data.</text>
</comment>
<keyword evidence="9" id="KW-1185">Reference proteome</keyword>
<comment type="subcellular location">
    <subcellularLocation>
        <location evidence="1">Membrane</location>
        <topology evidence="1">Multi-pass membrane protein</topology>
    </subcellularLocation>
</comment>
<dbReference type="EMBL" id="JBHRTG010000019">
    <property type="protein sequence ID" value="MFC3164558.1"/>
    <property type="molecule type" value="Genomic_DNA"/>
</dbReference>
<feature type="transmembrane region" description="Helical" evidence="5">
    <location>
        <begin position="174"/>
        <end position="194"/>
    </location>
</feature>
<accession>A0ABV7I4R0</accession>
<gene>
    <name evidence="8" type="ORF">ACFOHV_14865</name>
</gene>
<feature type="domain" description="EamA" evidence="7">
    <location>
        <begin position="145"/>
        <end position="274"/>
    </location>
</feature>
<feature type="transmembrane region" description="Helical" evidence="5">
    <location>
        <begin position="37"/>
        <end position="54"/>
    </location>
</feature>
<proteinExistence type="predicted"/>
<evidence type="ECO:0000256" key="1">
    <source>
        <dbReference type="ARBA" id="ARBA00004141"/>
    </source>
</evidence>
<dbReference type="Proteomes" id="UP001595647">
    <property type="component" value="Unassembled WGS sequence"/>
</dbReference>
<feature type="transmembrane region" description="Helical" evidence="5">
    <location>
        <begin position="233"/>
        <end position="252"/>
    </location>
</feature>
<keyword evidence="3 5" id="KW-1133">Transmembrane helix</keyword>
<feature type="transmembrane region" description="Helical" evidence="5">
    <location>
        <begin position="94"/>
        <end position="111"/>
    </location>
</feature>
<feature type="transmembrane region" description="Helical" evidence="5">
    <location>
        <begin position="144"/>
        <end position="162"/>
    </location>
</feature>
<dbReference type="SUPFAM" id="SSF103481">
    <property type="entry name" value="Multidrug resistance efflux transporter EmrE"/>
    <property type="match status" value="1"/>
</dbReference>
<dbReference type="InterPro" id="IPR050638">
    <property type="entry name" value="AA-Vitamin_Transporters"/>
</dbReference>
<dbReference type="InterPro" id="IPR000620">
    <property type="entry name" value="EamA_dom"/>
</dbReference>
<evidence type="ECO:0000256" key="3">
    <source>
        <dbReference type="ARBA" id="ARBA00022989"/>
    </source>
</evidence>
<evidence type="ECO:0000259" key="7">
    <source>
        <dbReference type="Pfam" id="PF00892"/>
    </source>
</evidence>
<evidence type="ECO:0000313" key="8">
    <source>
        <dbReference type="EMBL" id="MFC3164558.1"/>
    </source>
</evidence>